<keyword evidence="4" id="KW-1185">Reference proteome</keyword>
<accession>A0A2W7SCG6</accession>
<dbReference type="InterPro" id="IPR051049">
    <property type="entry name" value="Dienelactone_hydrolase-like"/>
</dbReference>
<dbReference type="SUPFAM" id="SSF53474">
    <property type="entry name" value="alpha/beta-Hydrolases"/>
    <property type="match status" value="1"/>
</dbReference>
<dbReference type="Proteomes" id="UP000249720">
    <property type="component" value="Unassembled WGS sequence"/>
</dbReference>
<proteinExistence type="predicted"/>
<feature type="chain" id="PRO_5015857464" evidence="1">
    <location>
        <begin position="21"/>
        <end position="291"/>
    </location>
</feature>
<keyword evidence="1" id="KW-0732">Signal</keyword>
<protein>
    <submittedName>
        <fullName evidence="3">Carboxymethylenebutenolidase</fullName>
    </submittedName>
</protein>
<dbReference type="AlphaFoldDB" id="A0A2W7SCG6"/>
<dbReference type="RefSeq" id="WP_111293896.1">
    <property type="nucleotide sequence ID" value="NZ_QKZV01000002.1"/>
</dbReference>
<comment type="caution">
    <text evidence="3">The sequence shown here is derived from an EMBL/GenBank/DDBJ whole genome shotgun (WGS) entry which is preliminary data.</text>
</comment>
<evidence type="ECO:0000313" key="3">
    <source>
        <dbReference type="EMBL" id="PZX64749.1"/>
    </source>
</evidence>
<organism evidence="3 4">
    <name type="scientific">Hydrotalea sandarakina</name>
    <dbReference type="NCBI Taxonomy" id="1004304"/>
    <lineage>
        <taxon>Bacteria</taxon>
        <taxon>Pseudomonadati</taxon>
        <taxon>Bacteroidota</taxon>
        <taxon>Chitinophagia</taxon>
        <taxon>Chitinophagales</taxon>
        <taxon>Chitinophagaceae</taxon>
        <taxon>Hydrotalea</taxon>
    </lineage>
</organism>
<dbReference type="Gene3D" id="3.40.50.1820">
    <property type="entry name" value="alpha/beta hydrolase"/>
    <property type="match status" value="1"/>
</dbReference>
<evidence type="ECO:0000256" key="1">
    <source>
        <dbReference type="SAM" id="SignalP"/>
    </source>
</evidence>
<dbReference type="InterPro" id="IPR029058">
    <property type="entry name" value="AB_hydrolase_fold"/>
</dbReference>
<name>A0A2W7SCG6_9BACT</name>
<evidence type="ECO:0000313" key="4">
    <source>
        <dbReference type="Proteomes" id="UP000249720"/>
    </source>
</evidence>
<feature type="signal peptide" evidence="1">
    <location>
        <begin position="1"/>
        <end position="20"/>
    </location>
</feature>
<dbReference type="OrthoDB" id="9787933at2"/>
<evidence type="ECO:0000259" key="2">
    <source>
        <dbReference type="Pfam" id="PF01738"/>
    </source>
</evidence>
<dbReference type="PANTHER" id="PTHR46623:SF7">
    <property type="entry name" value="CARBOXYMETHYLENEBUTENOLIDASE"/>
    <property type="match status" value="1"/>
</dbReference>
<dbReference type="PANTHER" id="PTHR46623">
    <property type="entry name" value="CARBOXYMETHYLENEBUTENOLIDASE-RELATED"/>
    <property type="match status" value="1"/>
</dbReference>
<feature type="domain" description="Dienelactone hydrolase" evidence="2">
    <location>
        <begin position="88"/>
        <end position="290"/>
    </location>
</feature>
<sequence>MKKILYLAGAAMLTALLLSATFKTKAPAPLTPECYISCFTTETRQLIELDAAKPGFGKLHPNPIILQNYTALGETIHYKTADGKMASGYFIKAKKPTDKWLLVFQEWWGLNDNIKNEADKLYSELGDVNVLAPDMYDGKVATTPDSAMVYMRNANADRLDAIVNGAIGYAGKNAKIYTIGWCFGGGWSLQAALLAGKQAAGCVMYYGRPENNIDRLKQLNCDVIGFFANQDQGINPQVVTRFEDDMKAAGKKLTVYRYNAGHGFANPSNPIYNKEAAADANAKALAFLKSH</sequence>
<dbReference type="Pfam" id="PF01738">
    <property type="entry name" value="DLH"/>
    <property type="match status" value="1"/>
</dbReference>
<dbReference type="GO" id="GO:0016787">
    <property type="term" value="F:hydrolase activity"/>
    <property type="evidence" value="ECO:0007669"/>
    <property type="project" value="InterPro"/>
</dbReference>
<dbReference type="InterPro" id="IPR002925">
    <property type="entry name" value="Dienelactn_hydro"/>
</dbReference>
<dbReference type="EMBL" id="QKZV01000002">
    <property type="protein sequence ID" value="PZX64749.1"/>
    <property type="molecule type" value="Genomic_DNA"/>
</dbReference>
<gene>
    <name evidence="3" type="ORF">LX80_00950</name>
</gene>
<reference evidence="3 4" key="1">
    <citation type="submission" date="2018-06" db="EMBL/GenBank/DDBJ databases">
        <title>Genomic Encyclopedia of Archaeal and Bacterial Type Strains, Phase II (KMG-II): from individual species to whole genera.</title>
        <authorList>
            <person name="Goeker M."/>
        </authorList>
    </citation>
    <scope>NUCLEOTIDE SEQUENCE [LARGE SCALE GENOMIC DNA]</scope>
    <source>
        <strain evidence="3 4">DSM 23241</strain>
    </source>
</reference>